<name>A0AAV3SLG7_HALDO</name>
<dbReference type="RefSeq" id="WP_244703028.1">
    <property type="nucleotide sequence ID" value="NZ_BAAADN010000089.1"/>
</dbReference>
<dbReference type="EMBL" id="CP095005">
    <property type="protein sequence ID" value="UOO95361.1"/>
    <property type="molecule type" value="Genomic_DNA"/>
</dbReference>
<protein>
    <recommendedName>
        <fullName evidence="5">Endonuclease</fullName>
    </recommendedName>
</protein>
<evidence type="ECO:0000313" key="4">
    <source>
        <dbReference type="Proteomes" id="UP001500962"/>
    </source>
</evidence>
<sequence length="302" mass="34355">MTEQDHWERQRREIDSYNLFYSSFSGVKQNRSLIDLGFKAPNRFPKVPIRGVAEAAEPDFMSFNGSTVLLAEIKSGSNLPDSYIRQMERCEKITIEDAEEYFVDSNYFDDRGFARGDISNVEVCIVFDKDRYENRVDAYNSAKLDEMQSYCTVLSQSRGGVLQIERGGFDNAELESLLKGGISLPSSPPTTVFLGEEVEKESLAVSICYDKVMPDLKHGSVELSVSEIRDFYPKRSVSVQDIIDVLTFLNGISACTQISERKYRFREDHQKNIFGVKSSVSKQQVDEYLHENNKNQSSIGDF</sequence>
<keyword evidence="3" id="KW-1185">Reference proteome</keyword>
<dbReference type="KEGG" id="hdo:MUK72_01295"/>
<evidence type="ECO:0000313" key="2">
    <source>
        <dbReference type="EMBL" id="UOO95361.1"/>
    </source>
</evidence>
<proteinExistence type="predicted"/>
<organism evidence="1 4">
    <name type="scientific">Halococcus dombrowskii</name>
    <dbReference type="NCBI Taxonomy" id="179637"/>
    <lineage>
        <taxon>Archaea</taxon>
        <taxon>Methanobacteriati</taxon>
        <taxon>Methanobacteriota</taxon>
        <taxon>Stenosarchaea group</taxon>
        <taxon>Halobacteria</taxon>
        <taxon>Halobacteriales</taxon>
        <taxon>Halococcaceae</taxon>
        <taxon>Halococcus</taxon>
    </lineage>
</organism>
<accession>A0AAV3SLG7</accession>
<evidence type="ECO:0008006" key="5">
    <source>
        <dbReference type="Google" id="ProtNLM"/>
    </source>
</evidence>
<dbReference type="EMBL" id="BAAADN010000089">
    <property type="protein sequence ID" value="GAA0476537.1"/>
    <property type="molecule type" value="Genomic_DNA"/>
</dbReference>
<dbReference type="Proteomes" id="UP000830542">
    <property type="component" value="Chromosome"/>
</dbReference>
<dbReference type="GeneID" id="71760441"/>
<dbReference type="Proteomes" id="UP001500962">
    <property type="component" value="Unassembled WGS sequence"/>
</dbReference>
<dbReference type="AlphaFoldDB" id="A0AAV3SLG7"/>
<gene>
    <name evidence="1" type="ORF">GCM10008985_36050</name>
    <name evidence="2" type="ORF">MUK72_01295</name>
</gene>
<reference evidence="2" key="2">
    <citation type="submission" date="2022-04" db="EMBL/GenBank/DDBJ databases">
        <title>Sequencing and genomic assembly of Halococcus dombrowskii.</title>
        <authorList>
            <person name="Lim S.W."/>
            <person name="MacLea K.S."/>
        </authorList>
    </citation>
    <scope>NUCLEOTIDE SEQUENCE</scope>
    <source>
        <strain evidence="2">H4</strain>
    </source>
</reference>
<evidence type="ECO:0000313" key="3">
    <source>
        <dbReference type="Proteomes" id="UP000830542"/>
    </source>
</evidence>
<reference evidence="1" key="3">
    <citation type="submission" date="2023-12" db="EMBL/GenBank/DDBJ databases">
        <authorList>
            <person name="Sun Q."/>
            <person name="Inoue M."/>
        </authorList>
    </citation>
    <scope>NUCLEOTIDE SEQUENCE</scope>
    <source>
        <strain evidence="1">JCM 12289</strain>
    </source>
</reference>
<evidence type="ECO:0000313" key="1">
    <source>
        <dbReference type="EMBL" id="GAA0476537.1"/>
    </source>
</evidence>
<reference evidence="1" key="1">
    <citation type="journal article" date="2014" name="Int. J. Syst. Evol. Microbiol.">
        <title>Complete genome sequence of Corynebacterium casei LMG S-19264T (=DSM 44701T), isolated from a smear-ripened cheese.</title>
        <authorList>
            <consortium name="US DOE Joint Genome Institute (JGI-PGF)"/>
            <person name="Walter F."/>
            <person name="Albersmeier A."/>
            <person name="Kalinowski J."/>
            <person name="Ruckert C."/>
        </authorList>
    </citation>
    <scope>NUCLEOTIDE SEQUENCE</scope>
    <source>
        <strain evidence="1">JCM 12289</strain>
    </source>
</reference>